<reference evidence="1 2" key="1">
    <citation type="submission" date="2012-06" db="EMBL/GenBank/DDBJ databases">
        <title>Complete genome of Terriglobus roseus DSM 18391.</title>
        <authorList>
            <consortium name="US DOE Joint Genome Institute (JGI-PGF)"/>
            <person name="Lucas S."/>
            <person name="Copeland A."/>
            <person name="Lapidus A."/>
            <person name="Glavina del Rio T."/>
            <person name="Dalin E."/>
            <person name="Tice H."/>
            <person name="Bruce D."/>
            <person name="Goodwin L."/>
            <person name="Pitluck S."/>
            <person name="Peters L."/>
            <person name="Mikhailova N."/>
            <person name="Munk A.C.C."/>
            <person name="Kyrpides N."/>
            <person name="Mavromatis K."/>
            <person name="Ivanova N."/>
            <person name="Brettin T."/>
            <person name="Detter J.C."/>
            <person name="Han C."/>
            <person name="Larimer F."/>
            <person name="Land M."/>
            <person name="Hauser L."/>
            <person name="Markowitz V."/>
            <person name="Cheng J.-F."/>
            <person name="Hugenholtz P."/>
            <person name="Woyke T."/>
            <person name="Wu D."/>
            <person name="Brambilla E."/>
            <person name="Klenk H.-P."/>
            <person name="Eisen J.A."/>
        </authorList>
    </citation>
    <scope>NUCLEOTIDE SEQUENCE [LARGE SCALE GENOMIC DNA]</scope>
    <source>
        <strain evidence="2">DSM 18391 / NRRL B-41598 / KBS 63</strain>
    </source>
</reference>
<dbReference type="AlphaFoldDB" id="I3ZDM6"/>
<sequence length="352" mass="39534">MVNGRVEREDELPGPQVNKRHVTDSRSFLEWIAGLAKREGTFGRSSVVALNALKNIRTFPAIYRLARMEPFAAALRTNPRLILRCLTQDYLVRGFSVGVSARCFLYHHRRLQLALSSSFLRRLTMDQVTLFEVRDEETHVSVTVGQTRPLHDKEGELDMYLRVEGKPVFVLSFTVVPGWAAGSAAREVVLISRMQGLAGCYPEIKLARKVLKDVAPNALLLACVQGIALALGIEELASVNSFQQTAYRDEYSERLQRNYEEFFGELGIEKNNAGFLVSAIPIPEKPMACIKTGHKLRTKEKRAIKLAVRTACFELVRAKVVGEQTSYVRLIQQRSEARQAPQTDGLMSSLLQ</sequence>
<proteinExistence type="predicted"/>
<protein>
    <submittedName>
        <fullName evidence="1">Uncharacterized protein</fullName>
    </submittedName>
</protein>
<evidence type="ECO:0000313" key="1">
    <source>
        <dbReference type="EMBL" id="AFL87344.1"/>
    </source>
</evidence>
<dbReference type="Proteomes" id="UP000006056">
    <property type="component" value="Chromosome"/>
</dbReference>
<dbReference type="InterPro" id="IPR007488">
    <property type="entry name" value="DUF535"/>
</dbReference>
<dbReference type="eggNOG" id="COG2990">
    <property type="taxonomic scope" value="Bacteria"/>
</dbReference>
<organism evidence="1 2">
    <name type="scientific">Terriglobus roseus (strain DSM 18391 / NRRL B-41598 / KBS 63)</name>
    <dbReference type="NCBI Taxonomy" id="926566"/>
    <lineage>
        <taxon>Bacteria</taxon>
        <taxon>Pseudomonadati</taxon>
        <taxon>Acidobacteriota</taxon>
        <taxon>Terriglobia</taxon>
        <taxon>Terriglobales</taxon>
        <taxon>Acidobacteriaceae</taxon>
        <taxon>Terriglobus</taxon>
    </lineage>
</organism>
<dbReference type="EMBL" id="CP003379">
    <property type="protein sequence ID" value="AFL87344.1"/>
    <property type="molecule type" value="Genomic_DNA"/>
</dbReference>
<accession>I3ZDM6</accession>
<dbReference type="KEGG" id="trs:Terro_1023"/>
<dbReference type="HOGENOM" id="CLU_787392_0_0_0"/>
<keyword evidence="2" id="KW-1185">Reference proteome</keyword>
<dbReference type="Pfam" id="PF04393">
    <property type="entry name" value="DUF535"/>
    <property type="match status" value="1"/>
</dbReference>
<gene>
    <name evidence="1" type="ordered locus">Terro_1023</name>
</gene>
<evidence type="ECO:0000313" key="2">
    <source>
        <dbReference type="Proteomes" id="UP000006056"/>
    </source>
</evidence>
<name>I3ZDM6_TERRK</name>